<dbReference type="PIRSF" id="PIRSF000013">
    <property type="entry name" value="4_hem_cytochrm_NapC"/>
    <property type="match status" value="1"/>
</dbReference>
<dbReference type="InterPro" id="IPR024717">
    <property type="entry name" value="NapC/NirT/NrfH"/>
</dbReference>
<feature type="binding site" description="axial binding residue" evidence="14">
    <location>
        <position position="166"/>
    </location>
    <ligand>
        <name>heme</name>
        <dbReference type="ChEBI" id="CHEBI:30413"/>
        <label>4</label>
    </ligand>
    <ligandPart>
        <name>Fe</name>
        <dbReference type="ChEBI" id="CHEBI:18248"/>
    </ligandPart>
</feature>
<dbReference type="GO" id="GO:0020037">
    <property type="term" value="F:heme binding"/>
    <property type="evidence" value="ECO:0007669"/>
    <property type="project" value="InterPro"/>
</dbReference>
<feature type="binding site" description="axial binding residue" evidence="14">
    <location>
        <position position="171"/>
    </location>
    <ligand>
        <name>heme</name>
        <dbReference type="ChEBI" id="CHEBI:30413"/>
        <label>2</label>
    </ligand>
    <ligandPart>
        <name>Fe</name>
        <dbReference type="ChEBI" id="CHEBI:18248"/>
    </ligandPart>
</feature>
<feature type="binding site" description="covalent" evidence="13">
    <location>
        <position position="165"/>
    </location>
    <ligand>
        <name>heme</name>
        <dbReference type="ChEBI" id="CHEBI:30413"/>
        <label>4</label>
    </ligand>
</feature>
<feature type="domain" description="NapC/NirT cytochrome c N-terminal" evidence="16">
    <location>
        <begin position="23"/>
        <end position="172"/>
    </location>
</feature>
<feature type="binding site" description="covalent" evidence="13">
    <location>
        <position position="84"/>
    </location>
    <ligand>
        <name>heme</name>
        <dbReference type="ChEBI" id="CHEBI:30413"/>
        <label>2</label>
    </ligand>
</feature>
<comment type="subcellular location">
    <subcellularLocation>
        <location evidence="1">Cell membrane</location>
        <topology evidence="1">Single-pass membrane protein</topology>
    </subcellularLocation>
</comment>
<feature type="binding site" description="axial binding residue" evidence="14">
    <location>
        <position position="63"/>
    </location>
    <ligand>
        <name>heme</name>
        <dbReference type="ChEBI" id="CHEBI:30413"/>
        <label>1</label>
    </ligand>
    <ligandPart>
        <name>Fe</name>
        <dbReference type="ChEBI" id="CHEBI:18248"/>
    </ligandPart>
</feature>
<dbReference type="GO" id="GO:0005886">
    <property type="term" value="C:plasma membrane"/>
    <property type="evidence" value="ECO:0007669"/>
    <property type="project" value="UniProtKB-SubCell"/>
</dbReference>
<protein>
    <recommendedName>
        <fullName evidence="12">Cytochrome c-type protein</fullName>
    </recommendedName>
</protein>
<dbReference type="GO" id="GO:0019333">
    <property type="term" value="P:denitrification pathway"/>
    <property type="evidence" value="ECO:0007669"/>
    <property type="project" value="InterPro"/>
</dbReference>
<dbReference type="Pfam" id="PF03264">
    <property type="entry name" value="Cytochrom_NNT"/>
    <property type="match status" value="1"/>
</dbReference>
<feature type="binding site" description="covalent" evidence="13">
    <location>
        <position position="162"/>
    </location>
    <ligand>
        <name>heme</name>
        <dbReference type="ChEBI" id="CHEBI:30413"/>
        <label>4</label>
    </ligand>
</feature>
<evidence type="ECO:0000256" key="1">
    <source>
        <dbReference type="ARBA" id="ARBA00004162"/>
    </source>
</evidence>
<feature type="binding site" description="covalent" evidence="13">
    <location>
        <position position="60"/>
    </location>
    <ligand>
        <name>heme</name>
        <dbReference type="ChEBI" id="CHEBI:30413"/>
        <label>1</label>
    </ligand>
</feature>
<dbReference type="SUPFAM" id="SSF48695">
    <property type="entry name" value="Multiheme cytochromes"/>
    <property type="match status" value="1"/>
</dbReference>
<reference evidence="17 18" key="1">
    <citation type="submission" date="2020-08" db="EMBL/GenBank/DDBJ databases">
        <title>Genomic Encyclopedia of Type Strains, Phase IV (KMG-IV): sequencing the most valuable type-strain genomes for metagenomic binning, comparative biology and taxonomic classification.</title>
        <authorList>
            <person name="Goeker M."/>
        </authorList>
    </citation>
    <scope>NUCLEOTIDE SEQUENCE [LARGE SCALE GENOMIC DNA]</scope>
    <source>
        <strain evidence="17 18">DSM 22548</strain>
    </source>
</reference>
<keyword evidence="9 15" id="KW-1133">Transmembrane helix</keyword>
<dbReference type="EMBL" id="JACICA010000001">
    <property type="protein sequence ID" value="MBB3701726.1"/>
    <property type="molecule type" value="Genomic_DNA"/>
</dbReference>
<sequence length="202" mass="22442">MGLFCKMKALWNDFKSRLSRAEKVGLILLVGCIAGLGSLFLYTLRFTTYLGDDPAACMNCHVMTPYYATWAHSSHAHTATCNDCHVPHSSVFAKYYFKAKDGIGHVAAFVTKSEKDVIMLKEASAEVIMDNCIRCHTQLNTELVNTGRIDYMMAQRNEGKACWDCHRETPHGRVGLSSTPNAIVPYPPATAPQWLHKTVGGR</sequence>
<evidence type="ECO:0000256" key="3">
    <source>
        <dbReference type="ARBA" id="ARBA00022448"/>
    </source>
</evidence>
<dbReference type="NCBIfam" id="TIGR03153">
    <property type="entry name" value="cytochr_NrfH"/>
    <property type="match status" value="1"/>
</dbReference>
<evidence type="ECO:0000256" key="4">
    <source>
        <dbReference type="ARBA" id="ARBA00022475"/>
    </source>
</evidence>
<evidence type="ECO:0000256" key="10">
    <source>
        <dbReference type="ARBA" id="ARBA00023004"/>
    </source>
</evidence>
<dbReference type="GO" id="GO:0046872">
    <property type="term" value="F:metal ion binding"/>
    <property type="evidence" value="ECO:0007669"/>
    <property type="project" value="UniProtKB-KW"/>
</dbReference>
<evidence type="ECO:0000256" key="14">
    <source>
        <dbReference type="PIRSR" id="PIRSR000013-2"/>
    </source>
</evidence>
<dbReference type="Proteomes" id="UP000541425">
    <property type="component" value="Unassembled WGS sequence"/>
</dbReference>
<keyword evidence="3 12" id="KW-0813">Transport</keyword>
<dbReference type="GO" id="GO:0009061">
    <property type="term" value="P:anaerobic respiration"/>
    <property type="evidence" value="ECO:0007669"/>
    <property type="project" value="TreeGrafter"/>
</dbReference>
<feature type="binding site" evidence="13">
    <location>
        <position position="101"/>
    </location>
    <ligand>
        <name>a menaquinol</name>
        <dbReference type="ChEBI" id="CHEBI:18151"/>
    </ligand>
</feature>
<feature type="binding site" evidence="13">
    <location>
        <position position="94"/>
    </location>
    <ligand>
        <name>a menaquinol</name>
        <dbReference type="ChEBI" id="CHEBI:18151"/>
    </ligand>
</feature>
<keyword evidence="8 12" id="KW-0249">Electron transport</keyword>
<keyword evidence="4" id="KW-1003">Cell membrane</keyword>
<gene>
    <name evidence="17" type="ORF">FHS60_000168</name>
</gene>
<feature type="binding site" description="covalent" evidence="13">
    <location>
        <position position="57"/>
    </location>
    <ligand>
        <name>heme</name>
        <dbReference type="ChEBI" id="CHEBI:30413"/>
        <label>1</label>
    </ligand>
</feature>
<feature type="binding site" evidence="13">
    <location>
        <position position="82"/>
    </location>
    <ligand>
        <name>a menaquinol</name>
        <dbReference type="ChEBI" id="CHEBI:18151"/>
    </ligand>
</feature>
<feature type="binding site" description="covalent" evidence="13">
    <location>
        <position position="135"/>
    </location>
    <ligand>
        <name>heme</name>
        <dbReference type="ChEBI" id="CHEBI:30413"/>
        <label>3</label>
    </ligand>
</feature>
<dbReference type="PANTHER" id="PTHR30333:SF1">
    <property type="entry name" value="CYTOCHROME C-TYPE PROTEIN NAPC"/>
    <property type="match status" value="1"/>
</dbReference>
<comment type="cofactor">
    <cofactor evidence="13">
        <name>heme</name>
        <dbReference type="ChEBI" id="CHEBI:30413"/>
    </cofactor>
    <text evidence="13">Binds 4 heme groups per subunit.</text>
</comment>
<feature type="binding site" description="axial binding residue" evidence="14">
    <location>
        <position position="101"/>
    </location>
    <ligand>
        <name>heme</name>
        <dbReference type="ChEBI" id="CHEBI:30413"/>
        <label>1</label>
    </ligand>
    <ligandPart>
        <name>Fe</name>
        <dbReference type="ChEBI" id="CHEBI:18248"/>
    </ligandPart>
</feature>
<comment type="PTM">
    <text evidence="12">Binds 4 heme groups per subunit.</text>
</comment>
<evidence type="ECO:0000259" key="16">
    <source>
        <dbReference type="Pfam" id="PF03264"/>
    </source>
</evidence>
<dbReference type="RefSeq" id="WP_420837962.1">
    <property type="nucleotide sequence ID" value="NZ_JACICA010000001.1"/>
</dbReference>
<name>A0A7W5YF09_9BACT</name>
<dbReference type="InterPro" id="IPR017571">
    <property type="entry name" value="NrfH"/>
</dbReference>
<evidence type="ECO:0000256" key="2">
    <source>
        <dbReference type="ARBA" id="ARBA00007395"/>
    </source>
</evidence>
<dbReference type="PANTHER" id="PTHR30333">
    <property type="entry name" value="CYTOCHROME C-TYPE PROTEIN"/>
    <property type="match status" value="1"/>
</dbReference>
<proteinExistence type="inferred from homology"/>
<feature type="transmembrane region" description="Helical" evidence="15">
    <location>
        <begin position="24"/>
        <end position="44"/>
    </location>
</feature>
<accession>A0A7W5YF09</accession>
<keyword evidence="10 12" id="KW-0408">Iron</keyword>
<evidence type="ECO:0000256" key="6">
    <source>
        <dbReference type="ARBA" id="ARBA00022692"/>
    </source>
</evidence>
<keyword evidence="6 15" id="KW-0812">Transmembrane</keyword>
<feature type="binding site" description="axial binding residue" evidence="14">
    <location>
        <position position="136"/>
    </location>
    <ligand>
        <name>heme</name>
        <dbReference type="ChEBI" id="CHEBI:30413"/>
        <label>3</label>
    </ligand>
    <ligandPart>
        <name>Fe</name>
        <dbReference type="ChEBI" id="CHEBI:18248"/>
    </ligandPart>
</feature>
<keyword evidence="7 12" id="KW-0479">Metal-binding</keyword>
<dbReference type="InterPro" id="IPR036280">
    <property type="entry name" value="Multihaem_cyt_sf"/>
</dbReference>
<evidence type="ECO:0000256" key="7">
    <source>
        <dbReference type="ARBA" id="ARBA00022723"/>
    </source>
</evidence>
<keyword evidence="5 12" id="KW-0349">Heme</keyword>
<dbReference type="InterPro" id="IPR005126">
    <property type="entry name" value="NapC/NirT_cyt_c_N"/>
</dbReference>
<dbReference type="GO" id="GO:0022900">
    <property type="term" value="P:electron transport chain"/>
    <property type="evidence" value="ECO:0007669"/>
    <property type="project" value="InterPro"/>
</dbReference>
<evidence type="ECO:0000256" key="5">
    <source>
        <dbReference type="ARBA" id="ARBA00022617"/>
    </source>
</evidence>
<evidence type="ECO:0000256" key="11">
    <source>
        <dbReference type="ARBA" id="ARBA00023136"/>
    </source>
</evidence>
<dbReference type="GO" id="GO:0009055">
    <property type="term" value="F:electron transfer activity"/>
    <property type="evidence" value="ECO:0007669"/>
    <property type="project" value="TreeGrafter"/>
</dbReference>
<comment type="similarity">
    <text evidence="2">Belongs to the NapC/NirT/NrfH family.</text>
</comment>
<dbReference type="Gene3D" id="1.10.3820.10">
    <property type="entry name" value="Di-heme elbow motif domain"/>
    <property type="match status" value="1"/>
</dbReference>
<evidence type="ECO:0000256" key="12">
    <source>
        <dbReference type="PIRNR" id="PIRNR000013"/>
    </source>
</evidence>
<keyword evidence="11 15" id="KW-0472">Membrane</keyword>
<evidence type="ECO:0000256" key="8">
    <source>
        <dbReference type="ARBA" id="ARBA00022982"/>
    </source>
</evidence>
<feature type="binding site" description="axial binding residue" evidence="14">
    <location>
        <position position="85"/>
    </location>
    <ligand>
        <name>heme</name>
        <dbReference type="ChEBI" id="CHEBI:30413"/>
        <label>2</label>
    </ligand>
    <ligandPart>
        <name>Fe</name>
        <dbReference type="ChEBI" id="CHEBI:18248"/>
    </ligandPart>
</feature>
<dbReference type="AlphaFoldDB" id="A0A7W5YF09"/>
<feature type="binding site" description="covalent" evidence="13">
    <location>
        <position position="81"/>
    </location>
    <ligand>
        <name>heme</name>
        <dbReference type="ChEBI" id="CHEBI:30413"/>
        <label>2</label>
    </ligand>
</feature>
<dbReference type="InterPro" id="IPR051174">
    <property type="entry name" value="Cytochrome_c-type_ET"/>
</dbReference>
<organism evidence="17 18">
    <name type="scientific">Alloprevotella rava</name>
    <dbReference type="NCBI Taxonomy" id="671218"/>
    <lineage>
        <taxon>Bacteria</taxon>
        <taxon>Pseudomonadati</taxon>
        <taxon>Bacteroidota</taxon>
        <taxon>Bacteroidia</taxon>
        <taxon>Bacteroidales</taxon>
        <taxon>Prevotellaceae</taxon>
        <taxon>Alloprevotella</taxon>
    </lineage>
</organism>
<evidence type="ECO:0000313" key="18">
    <source>
        <dbReference type="Proteomes" id="UP000541425"/>
    </source>
</evidence>
<evidence type="ECO:0000256" key="13">
    <source>
        <dbReference type="PIRSR" id="PIRSR000013-1"/>
    </source>
</evidence>
<evidence type="ECO:0000256" key="15">
    <source>
        <dbReference type="SAM" id="Phobius"/>
    </source>
</evidence>
<evidence type="ECO:0000256" key="9">
    <source>
        <dbReference type="ARBA" id="ARBA00022989"/>
    </source>
</evidence>
<evidence type="ECO:0000313" key="17">
    <source>
        <dbReference type="EMBL" id="MBB3701726.1"/>
    </source>
</evidence>
<dbReference type="InterPro" id="IPR038266">
    <property type="entry name" value="NapC/NirT_cytc_sf"/>
</dbReference>
<feature type="binding site" description="covalent" evidence="13">
    <location>
        <position position="132"/>
    </location>
    <ligand>
        <name>heme</name>
        <dbReference type="ChEBI" id="CHEBI:30413"/>
        <label>3</label>
    </ligand>
</feature>
<comment type="caution">
    <text evidence="17">The sequence shown here is derived from an EMBL/GenBank/DDBJ whole genome shotgun (WGS) entry which is preliminary data.</text>
</comment>